<proteinExistence type="predicted"/>
<feature type="chain" id="PRO_5015500955" evidence="1">
    <location>
        <begin position="22"/>
        <end position="166"/>
    </location>
</feature>
<dbReference type="OrthoDB" id="482420at2"/>
<evidence type="ECO:0000313" key="4">
    <source>
        <dbReference type="Proteomes" id="UP000240357"/>
    </source>
</evidence>
<feature type="signal peptide" evidence="1">
    <location>
        <begin position="1"/>
        <end position="21"/>
    </location>
</feature>
<organism evidence="3 4">
    <name type="scientific">Adhaeribacter arboris</name>
    <dbReference type="NCBI Taxonomy" id="2072846"/>
    <lineage>
        <taxon>Bacteria</taxon>
        <taxon>Pseudomonadati</taxon>
        <taxon>Bacteroidota</taxon>
        <taxon>Cytophagia</taxon>
        <taxon>Cytophagales</taxon>
        <taxon>Hymenobacteraceae</taxon>
        <taxon>Adhaeribacter</taxon>
    </lineage>
</organism>
<keyword evidence="1" id="KW-0732">Signal</keyword>
<dbReference type="InterPro" id="IPR036374">
    <property type="entry name" value="OxRdtase_Mopterin-bd_sf"/>
</dbReference>
<dbReference type="InterPro" id="IPR000572">
    <property type="entry name" value="OxRdtase_Mopterin-bd_dom"/>
</dbReference>
<protein>
    <submittedName>
        <fullName evidence="3">Molybdopterin-binding protein</fullName>
    </submittedName>
</protein>
<evidence type="ECO:0000256" key="1">
    <source>
        <dbReference type="SAM" id="SignalP"/>
    </source>
</evidence>
<dbReference type="AlphaFoldDB" id="A0A2T2YEI1"/>
<comment type="caution">
    <text evidence="3">The sequence shown here is derived from an EMBL/GenBank/DDBJ whole genome shotgun (WGS) entry which is preliminary data.</text>
</comment>
<keyword evidence="4" id="KW-1185">Reference proteome</keyword>
<name>A0A2T2YEI1_9BACT</name>
<accession>A0A2T2YEI1</accession>
<dbReference type="RefSeq" id="WP_106929055.1">
    <property type="nucleotide sequence ID" value="NZ_PYFT01000001.1"/>
</dbReference>
<dbReference type="Gene3D" id="3.90.420.10">
    <property type="entry name" value="Oxidoreductase, molybdopterin-binding domain"/>
    <property type="match status" value="1"/>
</dbReference>
<dbReference type="SUPFAM" id="SSF56524">
    <property type="entry name" value="Oxidoreductase molybdopterin-binding domain"/>
    <property type="match status" value="1"/>
</dbReference>
<gene>
    <name evidence="3" type="ORF">AHMF7605_10545</name>
</gene>
<sequence length="166" mass="18160">MKYLFGLLLLLFQVTTPTTYAQTAIPTASLQISGEGLKTLSLSEKDLMAMKSITVDVKGHDEKQHTYTGVLLTDILNMAGAGVGEPGKKNTITSYVLVTAADKYKVIYALAELDPLFTDKTIILAFQADGKPLDQKDGPFQVIVPGEKRHARWIRQIVSIKLIAIP</sequence>
<dbReference type="Pfam" id="PF00174">
    <property type="entry name" value="Oxidored_molyb"/>
    <property type="match status" value="1"/>
</dbReference>
<dbReference type="Proteomes" id="UP000240357">
    <property type="component" value="Unassembled WGS sequence"/>
</dbReference>
<feature type="domain" description="Oxidoreductase molybdopterin-binding" evidence="2">
    <location>
        <begin position="38"/>
        <end position="158"/>
    </location>
</feature>
<dbReference type="EMBL" id="PYFT01000001">
    <property type="protein sequence ID" value="PSR53925.1"/>
    <property type="molecule type" value="Genomic_DNA"/>
</dbReference>
<evidence type="ECO:0000313" key="3">
    <source>
        <dbReference type="EMBL" id="PSR53925.1"/>
    </source>
</evidence>
<evidence type="ECO:0000259" key="2">
    <source>
        <dbReference type="Pfam" id="PF00174"/>
    </source>
</evidence>
<reference evidence="3 4" key="1">
    <citation type="submission" date="2018-03" db="EMBL/GenBank/DDBJ databases">
        <title>Adhaeribacter sp. HMF7605 Genome sequencing and assembly.</title>
        <authorList>
            <person name="Kang H."/>
            <person name="Kang J."/>
            <person name="Cha I."/>
            <person name="Kim H."/>
            <person name="Joh K."/>
        </authorList>
    </citation>
    <scope>NUCLEOTIDE SEQUENCE [LARGE SCALE GENOMIC DNA]</scope>
    <source>
        <strain evidence="3 4">HMF7605</strain>
    </source>
</reference>